<evidence type="ECO:0000313" key="2">
    <source>
        <dbReference type="EMBL" id="SDH22595.1"/>
    </source>
</evidence>
<accession>A0A1G8ANN3</accession>
<dbReference type="EMBL" id="FNCJ01000008">
    <property type="protein sequence ID" value="SDH22595.1"/>
    <property type="molecule type" value="Genomic_DNA"/>
</dbReference>
<evidence type="ECO:0000313" key="3">
    <source>
        <dbReference type="Proteomes" id="UP000199706"/>
    </source>
</evidence>
<name>A0A1G8ANN3_9BURK</name>
<proteinExistence type="predicted"/>
<reference evidence="2 3" key="1">
    <citation type="submission" date="2016-10" db="EMBL/GenBank/DDBJ databases">
        <authorList>
            <person name="de Groot N.N."/>
        </authorList>
    </citation>
    <scope>NUCLEOTIDE SEQUENCE [LARGE SCALE GENOMIC DNA]</scope>
    <source>
        <strain evidence="2 3">LMG 2247</strain>
    </source>
</reference>
<evidence type="ECO:0000256" key="1">
    <source>
        <dbReference type="SAM" id="MobiDB-lite"/>
    </source>
</evidence>
<dbReference type="AlphaFoldDB" id="A0A1G8ANN3"/>
<feature type="region of interest" description="Disordered" evidence="1">
    <location>
        <begin position="21"/>
        <end position="47"/>
    </location>
</feature>
<dbReference type="Proteomes" id="UP000199706">
    <property type="component" value="Unassembled WGS sequence"/>
</dbReference>
<sequence>MTRMFSRFAATFERFATKCQGAARDGPDPARSVADANVSEPAWRWGS</sequence>
<organism evidence="2 3">
    <name type="scientific">Paraburkholderia phenazinium</name>
    <dbReference type="NCBI Taxonomy" id="60549"/>
    <lineage>
        <taxon>Bacteria</taxon>
        <taxon>Pseudomonadati</taxon>
        <taxon>Pseudomonadota</taxon>
        <taxon>Betaproteobacteria</taxon>
        <taxon>Burkholderiales</taxon>
        <taxon>Burkholderiaceae</taxon>
        <taxon>Paraburkholderia</taxon>
    </lineage>
</organism>
<gene>
    <name evidence="2" type="ORF">SAMN05216466_10830</name>
</gene>
<protein>
    <submittedName>
        <fullName evidence="2">Uncharacterized protein</fullName>
    </submittedName>
</protein>